<accession>A0A0S4J7N7</accession>
<feature type="compositionally biased region" description="Low complexity" evidence="1">
    <location>
        <begin position="197"/>
        <end position="224"/>
    </location>
</feature>
<name>A0A0S4J7N7_BODSA</name>
<dbReference type="Proteomes" id="UP000051952">
    <property type="component" value="Unassembled WGS sequence"/>
</dbReference>
<feature type="region of interest" description="Disordered" evidence="1">
    <location>
        <begin position="191"/>
        <end position="227"/>
    </location>
</feature>
<dbReference type="AlphaFoldDB" id="A0A0S4J7N7"/>
<evidence type="ECO:0000313" key="3">
    <source>
        <dbReference type="Proteomes" id="UP000051952"/>
    </source>
</evidence>
<dbReference type="VEuPathDB" id="TriTrypDB:BSAL_92000"/>
<evidence type="ECO:0000313" key="2">
    <source>
        <dbReference type="EMBL" id="CUG86212.1"/>
    </source>
</evidence>
<evidence type="ECO:0000256" key="1">
    <source>
        <dbReference type="SAM" id="MobiDB-lite"/>
    </source>
</evidence>
<protein>
    <submittedName>
        <fullName evidence="2">Uncharacterized protein</fullName>
    </submittedName>
</protein>
<gene>
    <name evidence="2" type="ORF">BSAL_92000</name>
</gene>
<organism evidence="2 3">
    <name type="scientific">Bodo saltans</name>
    <name type="common">Flagellated protozoan</name>
    <dbReference type="NCBI Taxonomy" id="75058"/>
    <lineage>
        <taxon>Eukaryota</taxon>
        <taxon>Discoba</taxon>
        <taxon>Euglenozoa</taxon>
        <taxon>Kinetoplastea</taxon>
        <taxon>Metakinetoplastina</taxon>
        <taxon>Eubodonida</taxon>
        <taxon>Bodonidae</taxon>
        <taxon>Bodo</taxon>
    </lineage>
</organism>
<keyword evidence="3" id="KW-1185">Reference proteome</keyword>
<proteinExistence type="predicted"/>
<dbReference type="EMBL" id="CYKH01001261">
    <property type="protein sequence ID" value="CUG86212.1"/>
    <property type="molecule type" value="Genomic_DNA"/>
</dbReference>
<reference evidence="3" key="1">
    <citation type="submission" date="2015-09" db="EMBL/GenBank/DDBJ databases">
        <authorList>
            <consortium name="Pathogen Informatics"/>
        </authorList>
    </citation>
    <scope>NUCLEOTIDE SEQUENCE [LARGE SCALE GENOMIC DNA]</scope>
    <source>
        <strain evidence="3">Lake Konstanz</strain>
    </source>
</reference>
<sequence length="339" mass="35931">MHSWTHSITTPHLQPCSHGSVPATSFFNSSITLIPTAVKTLMMPNASGRVGDIAPDIAAGASCGRRSLTHSAIYRPSSCAPIHIGGGGGGGSVTPYAHRNSLMSPAGGRCSITAPPPPPKIVRLDDTVPTFVEQPGDLTMALDRVTRVSDEQNKELLAKIAALHALMVSLISIVSEANTANINAIEQQHQELVPPTRSGSALSLRSSSHDVSNPNPNNNNNISVDNDEVVTNTTGLEKLSMGPEAPMILHCPLLHKSRCNISSTTSSSSSTQCDGGLIRHALRKLVTYLCETLVAWIMRMRASAASIQPHYANASSTTSVELCGLSAARSWFLQLVTQF</sequence>